<organism evidence="4">
    <name type="scientific">Gongylonema pulchrum</name>
    <dbReference type="NCBI Taxonomy" id="637853"/>
    <lineage>
        <taxon>Eukaryota</taxon>
        <taxon>Metazoa</taxon>
        <taxon>Ecdysozoa</taxon>
        <taxon>Nematoda</taxon>
        <taxon>Chromadorea</taxon>
        <taxon>Rhabditida</taxon>
        <taxon>Spirurina</taxon>
        <taxon>Spiruromorpha</taxon>
        <taxon>Spiruroidea</taxon>
        <taxon>Gongylonematidae</taxon>
        <taxon>Gongylonema</taxon>
    </lineage>
</organism>
<gene>
    <name evidence="2" type="ORF">GPUH_LOCUS12382</name>
</gene>
<reference evidence="4" key="1">
    <citation type="submission" date="2016-06" db="UniProtKB">
        <authorList>
            <consortium name="WormBaseParasite"/>
        </authorList>
    </citation>
    <scope>IDENTIFICATION</scope>
</reference>
<accession>A0A183DUJ1</accession>
<evidence type="ECO:0000313" key="3">
    <source>
        <dbReference type="Proteomes" id="UP000271098"/>
    </source>
</evidence>
<feature type="compositionally biased region" description="Basic and acidic residues" evidence="1">
    <location>
        <begin position="53"/>
        <end position="62"/>
    </location>
</feature>
<keyword evidence="3" id="KW-1185">Reference proteome</keyword>
<reference evidence="2 3" key="2">
    <citation type="submission" date="2018-11" db="EMBL/GenBank/DDBJ databases">
        <authorList>
            <consortium name="Pathogen Informatics"/>
        </authorList>
    </citation>
    <scope>NUCLEOTIDE SEQUENCE [LARGE SCALE GENOMIC DNA]</scope>
</reference>
<sequence>MARSTSDDLGTLNGRPGTGSMCIGRCYTLKPMLECVIRAHRNSCSLRGTERAIEQAGDDRRNSQQTMSTGEGKLPDPGGMVRCLARYRKIWKKKNMVVVIIMSYHSALSFTPALTRQASSHPNPVVPPSPFLVVVICR</sequence>
<name>A0A183DUJ1_9BILA</name>
<evidence type="ECO:0000256" key="1">
    <source>
        <dbReference type="SAM" id="MobiDB-lite"/>
    </source>
</evidence>
<dbReference type="EMBL" id="UYRT01079274">
    <property type="protein sequence ID" value="VDN20353.1"/>
    <property type="molecule type" value="Genomic_DNA"/>
</dbReference>
<protein>
    <submittedName>
        <fullName evidence="2 4">Uncharacterized protein</fullName>
    </submittedName>
</protein>
<feature type="region of interest" description="Disordered" evidence="1">
    <location>
        <begin position="53"/>
        <end position="75"/>
    </location>
</feature>
<dbReference type="Proteomes" id="UP000271098">
    <property type="component" value="Unassembled WGS sequence"/>
</dbReference>
<evidence type="ECO:0000313" key="4">
    <source>
        <dbReference type="WBParaSite" id="GPUH_0001239601-mRNA-1"/>
    </source>
</evidence>
<evidence type="ECO:0000313" key="2">
    <source>
        <dbReference type="EMBL" id="VDN20353.1"/>
    </source>
</evidence>
<dbReference type="WBParaSite" id="GPUH_0001239601-mRNA-1">
    <property type="protein sequence ID" value="GPUH_0001239601-mRNA-1"/>
    <property type="gene ID" value="GPUH_0001239601"/>
</dbReference>
<proteinExistence type="predicted"/>
<dbReference type="AlphaFoldDB" id="A0A183DUJ1"/>